<name>A0A090MY67_STRRB</name>
<dbReference type="RefSeq" id="XP_024505854.1">
    <property type="nucleotide sequence ID" value="XM_024652260.1"/>
</dbReference>
<dbReference type="WBParaSite" id="SRAE_2000132200.1">
    <property type="protein sequence ID" value="SRAE_2000132200.1"/>
    <property type="gene ID" value="WBGene00261525"/>
</dbReference>
<keyword evidence="1" id="KW-0812">Transmembrane</keyword>
<feature type="transmembrane region" description="Helical" evidence="1">
    <location>
        <begin position="6"/>
        <end position="26"/>
    </location>
</feature>
<evidence type="ECO:0000313" key="2">
    <source>
        <dbReference type="EMBL" id="CEF66654.1"/>
    </source>
</evidence>
<keyword evidence="3" id="KW-1185">Reference proteome</keyword>
<dbReference type="EMBL" id="LN609529">
    <property type="protein sequence ID" value="CEF66654.1"/>
    <property type="molecule type" value="Genomic_DNA"/>
</dbReference>
<evidence type="ECO:0000256" key="1">
    <source>
        <dbReference type="SAM" id="Phobius"/>
    </source>
</evidence>
<evidence type="ECO:0000313" key="4">
    <source>
        <dbReference type="WBParaSite" id="SRAE_2000132200.1"/>
    </source>
</evidence>
<proteinExistence type="predicted"/>
<dbReference type="AlphaFoldDB" id="A0A090MY67"/>
<gene>
    <name evidence="2 4 5" type="ORF">SRAE_2000132200</name>
</gene>
<reference evidence="2 3" key="1">
    <citation type="submission" date="2014-09" db="EMBL/GenBank/DDBJ databases">
        <authorList>
            <person name="Martin A.A."/>
        </authorList>
    </citation>
    <scope>NUCLEOTIDE SEQUENCE</scope>
    <source>
        <strain evidence="3">ED321</strain>
        <strain evidence="2">ED321 Heterogonic</strain>
    </source>
</reference>
<dbReference type="WormBase" id="SRAE_2000132200">
    <property type="protein sequence ID" value="SRP04595"/>
    <property type="gene ID" value="WBGene00261525"/>
</dbReference>
<organism evidence="2">
    <name type="scientific">Strongyloides ratti</name>
    <name type="common">Parasitic roundworm</name>
    <dbReference type="NCBI Taxonomy" id="34506"/>
    <lineage>
        <taxon>Eukaryota</taxon>
        <taxon>Metazoa</taxon>
        <taxon>Ecdysozoa</taxon>
        <taxon>Nematoda</taxon>
        <taxon>Chromadorea</taxon>
        <taxon>Rhabditida</taxon>
        <taxon>Tylenchina</taxon>
        <taxon>Panagrolaimomorpha</taxon>
        <taxon>Strongyloidoidea</taxon>
        <taxon>Strongyloididae</taxon>
        <taxon>Strongyloides</taxon>
    </lineage>
</organism>
<dbReference type="CTD" id="36379019"/>
<accession>A0A090MY67</accession>
<evidence type="ECO:0000313" key="5">
    <source>
        <dbReference type="WormBase" id="SRAE_2000132200"/>
    </source>
</evidence>
<sequence>MKIFIIIFIIFQLYYLINGCVFTNYVEIKRYRIRGSLVCFENSYSNYFFRVSLGIKFPSGNHYIMDTVDIDFADGTFSLFGSCMIPHKLINEKMQIFLKISRLTFDRPRFDRLKPFNFKEILKYLANLEDNCLIDNNKRIMYFSDDIELASNYGIINLFNLYLSNYKLYDIFGEVDELTGLLIASDGGKTDSQFQLKSFWKRIEIITGKKSLHL</sequence>
<evidence type="ECO:0000313" key="3">
    <source>
        <dbReference type="Proteomes" id="UP000035682"/>
    </source>
</evidence>
<keyword evidence="1" id="KW-1133">Transmembrane helix</keyword>
<dbReference type="Proteomes" id="UP000035682">
    <property type="component" value="Unplaced"/>
</dbReference>
<keyword evidence="1" id="KW-0472">Membrane</keyword>
<reference evidence="4" key="2">
    <citation type="submission" date="2020-12" db="UniProtKB">
        <authorList>
            <consortium name="WormBaseParasite"/>
        </authorList>
    </citation>
    <scope>IDENTIFICATION</scope>
</reference>
<protein>
    <submittedName>
        <fullName evidence="4">Lipoprotein</fullName>
    </submittedName>
</protein>
<dbReference type="GeneID" id="36379019"/>